<evidence type="ECO:0000313" key="2">
    <source>
        <dbReference type="EMBL" id="RKL65881.1"/>
    </source>
</evidence>
<dbReference type="InterPro" id="IPR036281">
    <property type="entry name" value="SinR/SinI_dimer_dom_sf"/>
</dbReference>
<comment type="caution">
    <text evidence="2">The sequence shown here is derived from an EMBL/GenBank/DDBJ whole genome shotgun (WGS) entry which is preliminary data.</text>
</comment>
<dbReference type="Pfam" id="PF08671">
    <property type="entry name" value="SinI"/>
    <property type="match status" value="1"/>
</dbReference>
<protein>
    <recommendedName>
        <fullName evidence="1">Sin domain-containing protein</fullName>
    </recommendedName>
</protein>
<keyword evidence="3" id="KW-1185">Reference proteome</keyword>
<dbReference type="RefSeq" id="WP_409372067.1">
    <property type="nucleotide sequence ID" value="NZ_PDOE01000011.1"/>
</dbReference>
<sequence>MSYILHKMGEYMNRQLSIKDLDKEWVELILQALEIGISTEEIRIFFNQSSRPS</sequence>
<evidence type="ECO:0000259" key="1">
    <source>
        <dbReference type="PROSITE" id="PS51500"/>
    </source>
</evidence>
<dbReference type="GO" id="GO:0006355">
    <property type="term" value="P:regulation of DNA-templated transcription"/>
    <property type="evidence" value="ECO:0007669"/>
    <property type="project" value="InterPro"/>
</dbReference>
<gene>
    <name evidence="2" type="ORF">CR203_18705</name>
</gene>
<dbReference type="InterPro" id="IPR010981">
    <property type="entry name" value="SinR/SinI_dimer_dom"/>
</dbReference>
<dbReference type="GO" id="GO:0046983">
    <property type="term" value="F:protein dimerization activity"/>
    <property type="evidence" value="ECO:0007669"/>
    <property type="project" value="InterPro"/>
</dbReference>
<dbReference type="PROSITE" id="PS51500">
    <property type="entry name" value="SIN"/>
    <property type="match status" value="1"/>
</dbReference>
<dbReference type="SUPFAM" id="SSF47406">
    <property type="entry name" value="SinR repressor dimerisation domain-like"/>
    <property type="match status" value="1"/>
</dbReference>
<dbReference type="Proteomes" id="UP000281498">
    <property type="component" value="Unassembled WGS sequence"/>
</dbReference>
<feature type="domain" description="Sin" evidence="1">
    <location>
        <begin position="12"/>
        <end position="50"/>
    </location>
</feature>
<reference evidence="2 3" key="1">
    <citation type="submission" date="2017-10" db="EMBL/GenBank/DDBJ databases">
        <title>Bacillus sp. nov., a halophilic bacterium isolated from a Keqin Lake.</title>
        <authorList>
            <person name="Wang H."/>
        </authorList>
    </citation>
    <scope>NUCLEOTIDE SEQUENCE [LARGE SCALE GENOMIC DNA]</scope>
    <source>
        <strain evidence="2 3">KCTC 13187</strain>
    </source>
</reference>
<dbReference type="AlphaFoldDB" id="A0A3A9K6E3"/>
<dbReference type="EMBL" id="PDOE01000011">
    <property type="protein sequence ID" value="RKL65881.1"/>
    <property type="molecule type" value="Genomic_DNA"/>
</dbReference>
<proteinExistence type="predicted"/>
<name>A0A3A9K6E3_9BACI</name>
<organism evidence="2 3">
    <name type="scientific">Salipaludibacillus neizhouensis</name>
    <dbReference type="NCBI Taxonomy" id="885475"/>
    <lineage>
        <taxon>Bacteria</taxon>
        <taxon>Bacillati</taxon>
        <taxon>Bacillota</taxon>
        <taxon>Bacilli</taxon>
        <taxon>Bacillales</taxon>
        <taxon>Bacillaceae</taxon>
    </lineage>
</organism>
<evidence type="ECO:0000313" key="3">
    <source>
        <dbReference type="Proteomes" id="UP000281498"/>
    </source>
</evidence>
<accession>A0A3A9K6E3</accession>